<comment type="subunit">
    <text evidence="5">Homodimer.</text>
</comment>
<evidence type="ECO:0000256" key="3">
    <source>
        <dbReference type="ARBA" id="ARBA00022691"/>
    </source>
</evidence>
<evidence type="ECO:0000313" key="7">
    <source>
        <dbReference type="Proteomes" id="UP001238179"/>
    </source>
</evidence>
<dbReference type="GO" id="GO:0070038">
    <property type="term" value="F:rRNA (pseudouridine-N3-)-methyltransferase activity"/>
    <property type="evidence" value="ECO:0007669"/>
    <property type="project" value="UniProtKB-UniRule"/>
</dbReference>
<name>A0AA48H1N7_9BACT</name>
<comment type="similarity">
    <text evidence="4 5">Belongs to the RNA methyltransferase RlmH family.</text>
</comment>
<evidence type="ECO:0000256" key="2">
    <source>
        <dbReference type="ARBA" id="ARBA00022679"/>
    </source>
</evidence>
<dbReference type="GO" id="GO:0005737">
    <property type="term" value="C:cytoplasm"/>
    <property type="evidence" value="ECO:0007669"/>
    <property type="project" value="UniProtKB-SubCell"/>
</dbReference>
<dbReference type="Pfam" id="PF02590">
    <property type="entry name" value="SPOUT_MTase"/>
    <property type="match status" value="1"/>
</dbReference>
<keyword evidence="5" id="KW-0963">Cytoplasm</keyword>
<protein>
    <recommendedName>
        <fullName evidence="5">Ribosomal RNA large subunit methyltransferase H</fullName>
        <ecNumber evidence="5">2.1.1.177</ecNumber>
    </recommendedName>
    <alternativeName>
        <fullName evidence="5">23S rRNA (pseudouridine1915-N3)-methyltransferase</fullName>
    </alternativeName>
    <alternativeName>
        <fullName evidence="5">23S rRNA m3Psi1915 methyltransferase</fullName>
    </alternativeName>
    <alternativeName>
        <fullName evidence="5">rRNA (pseudouridine-N3-)-methyltransferase RlmH</fullName>
    </alternativeName>
</protein>
<dbReference type="EC" id="2.1.1.177" evidence="5"/>
<dbReference type="InterPro" id="IPR029028">
    <property type="entry name" value="Alpha/beta_knot_MTases"/>
</dbReference>
<accession>A0AA48H1N7</accession>
<keyword evidence="2 5" id="KW-0808">Transferase</keyword>
<evidence type="ECO:0000256" key="4">
    <source>
        <dbReference type="ARBA" id="ARBA00038303"/>
    </source>
</evidence>
<dbReference type="HAMAP" id="MF_00658">
    <property type="entry name" value="23SrRNA_methyltr_H"/>
    <property type="match status" value="1"/>
</dbReference>
<sequence>MYPIRLIAIGKPKGGPLRELEQHYRTLLKAYARLDVEELAEGRGDPARQLKDEAERLRAQLLTARCPVLLSAEGPPRTSEGFARWLGTRMDRGESLAFAIGSSHGFDPALKGEIKEHLSLGPMTFPHDLSRVLFLEQLYRAFSILKGTPYHK</sequence>
<dbReference type="KEGG" id="msil:METEAL_35570"/>
<evidence type="ECO:0000256" key="1">
    <source>
        <dbReference type="ARBA" id="ARBA00022603"/>
    </source>
</evidence>
<comment type="subcellular location">
    <subcellularLocation>
        <location evidence="5">Cytoplasm</location>
    </subcellularLocation>
</comment>
<dbReference type="PANTHER" id="PTHR33603:SF1">
    <property type="entry name" value="RIBOSOMAL RNA LARGE SUBUNIT METHYLTRANSFERASE H"/>
    <property type="match status" value="1"/>
</dbReference>
<proteinExistence type="inferred from homology"/>
<dbReference type="RefSeq" id="WP_316413059.1">
    <property type="nucleotide sequence ID" value="NZ_AP027080.1"/>
</dbReference>
<dbReference type="PANTHER" id="PTHR33603">
    <property type="entry name" value="METHYLTRANSFERASE"/>
    <property type="match status" value="1"/>
</dbReference>
<gene>
    <name evidence="5 6" type="primary">rlmH</name>
    <name evidence="6" type="ORF">METEAL_35570</name>
</gene>
<feature type="binding site" evidence="5">
    <location>
        <begin position="120"/>
        <end position="125"/>
    </location>
    <ligand>
        <name>S-adenosyl-L-methionine</name>
        <dbReference type="ChEBI" id="CHEBI:59789"/>
    </ligand>
</feature>
<evidence type="ECO:0000256" key="5">
    <source>
        <dbReference type="HAMAP-Rule" id="MF_00658"/>
    </source>
</evidence>
<dbReference type="PIRSF" id="PIRSF004505">
    <property type="entry name" value="MT_bac"/>
    <property type="match status" value="1"/>
</dbReference>
<feature type="binding site" evidence="5">
    <location>
        <position position="70"/>
    </location>
    <ligand>
        <name>S-adenosyl-L-methionine</name>
        <dbReference type="ChEBI" id="CHEBI:59789"/>
    </ligand>
</feature>
<reference evidence="7" key="1">
    <citation type="journal article" date="2023" name="Int. J. Syst. Evol. Microbiol.">
        <title>Mesoterricola silvestris gen. nov., sp. nov., Mesoterricola sediminis sp. nov., Geothrix oryzae sp. nov., Geothrix edaphica sp. nov., Geothrix rubra sp. nov., and Geothrix limicola sp. nov., six novel members of Acidobacteriota isolated from soils.</title>
        <authorList>
            <person name="Itoh H."/>
            <person name="Sugisawa Y."/>
            <person name="Mise K."/>
            <person name="Xu Z."/>
            <person name="Kuniyasu M."/>
            <person name="Ushijima N."/>
            <person name="Kawano K."/>
            <person name="Kobayashi E."/>
            <person name="Shiratori Y."/>
            <person name="Masuda Y."/>
            <person name="Senoo K."/>
        </authorList>
    </citation>
    <scope>NUCLEOTIDE SEQUENCE [LARGE SCALE GENOMIC DNA]</scope>
    <source>
        <strain evidence="7">W79</strain>
    </source>
</reference>
<organism evidence="6 7">
    <name type="scientific">Mesoterricola silvestris</name>
    <dbReference type="NCBI Taxonomy" id="2927979"/>
    <lineage>
        <taxon>Bacteria</taxon>
        <taxon>Pseudomonadati</taxon>
        <taxon>Acidobacteriota</taxon>
        <taxon>Holophagae</taxon>
        <taxon>Holophagales</taxon>
        <taxon>Holophagaceae</taxon>
        <taxon>Mesoterricola</taxon>
    </lineage>
</organism>
<dbReference type="Gene3D" id="3.40.1280.10">
    <property type="match status" value="1"/>
</dbReference>
<keyword evidence="3 5" id="KW-0949">S-adenosyl-L-methionine</keyword>
<dbReference type="InterPro" id="IPR029026">
    <property type="entry name" value="tRNA_m1G_MTases_N"/>
</dbReference>
<keyword evidence="1 5" id="KW-0489">Methyltransferase</keyword>
<feature type="binding site" evidence="5">
    <location>
        <position position="101"/>
    </location>
    <ligand>
        <name>S-adenosyl-L-methionine</name>
        <dbReference type="ChEBI" id="CHEBI:59789"/>
    </ligand>
</feature>
<dbReference type="CDD" id="cd18081">
    <property type="entry name" value="RlmH-like"/>
    <property type="match status" value="1"/>
</dbReference>
<keyword evidence="5" id="KW-0698">rRNA processing</keyword>
<dbReference type="Proteomes" id="UP001238179">
    <property type="component" value="Chromosome"/>
</dbReference>
<comment type="catalytic activity">
    <reaction evidence="5">
        <text>pseudouridine(1915) in 23S rRNA + S-adenosyl-L-methionine = N(3)-methylpseudouridine(1915) in 23S rRNA + S-adenosyl-L-homocysteine + H(+)</text>
        <dbReference type="Rhea" id="RHEA:42752"/>
        <dbReference type="Rhea" id="RHEA-COMP:10221"/>
        <dbReference type="Rhea" id="RHEA-COMP:10222"/>
        <dbReference type="ChEBI" id="CHEBI:15378"/>
        <dbReference type="ChEBI" id="CHEBI:57856"/>
        <dbReference type="ChEBI" id="CHEBI:59789"/>
        <dbReference type="ChEBI" id="CHEBI:65314"/>
        <dbReference type="ChEBI" id="CHEBI:74486"/>
        <dbReference type="EC" id="2.1.1.177"/>
    </reaction>
</comment>
<keyword evidence="7" id="KW-1185">Reference proteome</keyword>
<comment type="function">
    <text evidence="5">Specifically methylates the pseudouridine at position 1915 (m3Psi1915) in 23S rRNA.</text>
</comment>
<evidence type="ECO:0000313" key="6">
    <source>
        <dbReference type="EMBL" id="BDU74383.1"/>
    </source>
</evidence>
<dbReference type="EMBL" id="AP027080">
    <property type="protein sequence ID" value="BDU74383.1"/>
    <property type="molecule type" value="Genomic_DNA"/>
</dbReference>
<dbReference type="AlphaFoldDB" id="A0AA48H1N7"/>
<dbReference type="SUPFAM" id="SSF75217">
    <property type="entry name" value="alpha/beta knot"/>
    <property type="match status" value="1"/>
</dbReference>
<dbReference type="InterPro" id="IPR003742">
    <property type="entry name" value="RlmH-like"/>
</dbReference>